<keyword evidence="3 7" id="KW-0489">Methyltransferase</keyword>
<evidence type="ECO:0000256" key="7">
    <source>
        <dbReference type="RuleBase" id="RU366043"/>
    </source>
</evidence>
<keyword evidence="5 7" id="KW-0325">Glycoprotein</keyword>
<dbReference type="InterPro" id="IPR004159">
    <property type="entry name" value="Put_SAM_MeTrfase"/>
</dbReference>
<dbReference type="Gene3D" id="3.40.50.150">
    <property type="entry name" value="Vaccinia Virus protein VP39"/>
    <property type="match status" value="1"/>
</dbReference>
<reference evidence="8 9" key="1">
    <citation type="journal article" date="2014" name="Nat. Genet.">
        <title>Genome sequence of the hot pepper provides insights into the evolution of pungency in Capsicum species.</title>
        <authorList>
            <person name="Kim S."/>
            <person name="Park M."/>
            <person name="Yeom S.I."/>
            <person name="Kim Y.M."/>
            <person name="Lee J.M."/>
            <person name="Lee H.A."/>
            <person name="Seo E."/>
            <person name="Choi J."/>
            <person name="Cheong K."/>
            <person name="Kim K.T."/>
            <person name="Jung K."/>
            <person name="Lee G.W."/>
            <person name="Oh S.K."/>
            <person name="Bae C."/>
            <person name="Kim S.B."/>
            <person name="Lee H.Y."/>
            <person name="Kim S.Y."/>
            <person name="Kim M.S."/>
            <person name="Kang B.C."/>
            <person name="Jo Y.D."/>
            <person name="Yang H.B."/>
            <person name="Jeong H.J."/>
            <person name="Kang W.H."/>
            <person name="Kwon J.K."/>
            <person name="Shin C."/>
            <person name="Lim J.Y."/>
            <person name="Park J.H."/>
            <person name="Huh J.H."/>
            <person name="Kim J.S."/>
            <person name="Kim B.D."/>
            <person name="Cohen O."/>
            <person name="Paran I."/>
            <person name="Suh M.C."/>
            <person name="Lee S.B."/>
            <person name="Kim Y.K."/>
            <person name="Shin Y."/>
            <person name="Noh S.J."/>
            <person name="Park J."/>
            <person name="Seo Y.S."/>
            <person name="Kwon S.Y."/>
            <person name="Kim H.A."/>
            <person name="Park J.M."/>
            <person name="Kim H.J."/>
            <person name="Choi S.B."/>
            <person name="Bosland P.W."/>
            <person name="Reeves G."/>
            <person name="Jo S.H."/>
            <person name="Lee B.W."/>
            <person name="Cho H.T."/>
            <person name="Choi H.S."/>
            <person name="Lee M.S."/>
            <person name="Yu Y."/>
            <person name="Do Choi Y."/>
            <person name="Park B.S."/>
            <person name="van Deynze A."/>
            <person name="Ashrafi H."/>
            <person name="Hill T."/>
            <person name="Kim W.T."/>
            <person name="Pai H.S."/>
            <person name="Ahn H.K."/>
            <person name="Yeam I."/>
            <person name="Giovannoni J.J."/>
            <person name="Rose J.K."/>
            <person name="Sorensen I."/>
            <person name="Lee S.J."/>
            <person name="Kim R.W."/>
            <person name="Choi I.Y."/>
            <person name="Choi B.S."/>
            <person name="Lim J.S."/>
            <person name="Lee Y.H."/>
            <person name="Choi D."/>
        </authorList>
    </citation>
    <scope>NUCLEOTIDE SEQUENCE [LARGE SCALE GENOMIC DNA]</scope>
    <source>
        <strain evidence="9">cv. CM334</strain>
    </source>
</reference>
<evidence type="ECO:0000256" key="2">
    <source>
        <dbReference type="ARBA" id="ARBA00008361"/>
    </source>
</evidence>
<evidence type="ECO:0000256" key="4">
    <source>
        <dbReference type="ARBA" id="ARBA00022968"/>
    </source>
</evidence>
<dbReference type="EC" id="2.1.1.-" evidence="7"/>
<dbReference type="GO" id="GO:0016020">
    <property type="term" value="C:membrane"/>
    <property type="evidence" value="ECO:0007669"/>
    <property type="project" value="UniProtKB-SubCell"/>
</dbReference>
<comment type="similarity">
    <text evidence="2 7">Belongs to the methyltransferase superfamily.</text>
</comment>
<dbReference type="PANTHER" id="PTHR10108:SF1110">
    <property type="entry name" value="METHYLTRANSFERASE"/>
    <property type="match status" value="1"/>
</dbReference>
<keyword evidence="4 7" id="KW-0812">Transmembrane</keyword>
<accession>A0A2G2Z986</accession>
<keyword evidence="9" id="KW-1185">Reference proteome</keyword>
<dbReference type="Pfam" id="PF03141">
    <property type="entry name" value="Methyltransf_29"/>
    <property type="match status" value="1"/>
</dbReference>
<sequence>MVILDVGCGVASFSGYLLNKNVITMSFAPKDEHEAHIQFALEHGILATLSVITTKKFVFLDNAYDMIHCARYMVHWHADGGKPLMDLNRILRPGGYFIWFAMPVYKKDEGDQNVWKVRVNLTEVMCWKIMARTYYKKDRVGLVIYQKSDSSSCYEKRKENKPPMYDQKYRLNSSWYTPLDSCLLPPSLSDYEWPAPWPQRLNIKPLSLLLEADAEEIFNEDTRHLAALVSDVYLRGLAINWSGVRNVIDMNAGYGG</sequence>
<dbReference type="EMBL" id="AYRZ02000006">
    <property type="protein sequence ID" value="PHT78461.1"/>
    <property type="molecule type" value="Genomic_DNA"/>
</dbReference>
<dbReference type="Proteomes" id="UP000222542">
    <property type="component" value="Unassembled WGS sequence"/>
</dbReference>
<dbReference type="PANTHER" id="PTHR10108">
    <property type="entry name" value="SAM-DEPENDENT METHYLTRANSFERASE"/>
    <property type="match status" value="1"/>
</dbReference>
<dbReference type="OMA" id="DEHEAHI"/>
<comment type="subcellular location">
    <subcellularLocation>
        <location evidence="6">Endomembrane system</location>
        <topology evidence="6">Single-pass membrane protein</topology>
    </subcellularLocation>
    <subcellularLocation>
        <location evidence="1 7">Membrane</location>
        <topology evidence="1 7">Single-pass type II membrane protein</topology>
    </subcellularLocation>
</comment>
<keyword evidence="4 7" id="KW-0735">Signal-anchor</keyword>
<dbReference type="GO" id="GO:0032259">
    <property type="term" value="P:methylation"/>
    <property type="evidence" value="ECO:0007669"/>
    <property type="project" value="UniProtKB-KW"/>
</dbReference>
<organism evidence="8 9">
    <name type="scientific">Capsicum annuum</name>
    <name type="common">Capsicum pepper</name>
    <dbReference type="NCBI Taxonomy" id="4072"/>
    <lineage>
        <taxon>Eukaryota</taxon>
        <taxon>Viridiplantae</taxon>
        <taxon>Streptophyta</taxon>
        <taxon>Embryophyta</taxon>
        <taxon>Tracheophyta</taxon>
        <taxon>Spermatophyta</taxon>
        <taxon>Magnoliopsida</taxon>
        <taxon>eudicotyledons</taxon>
        <taxon>Gunneridae</taxon>
        <taxon>Pentapetalae</taxon>
        <taxon>asterids</taxon>
        <taxon>lamiids</taxon>
        <taxon>Solanales</taxon>
        <taxon>Solanaceae</taxon>
        <taxon>Solanoideae</taxon>
        <taxon>Capsiceae</taxon>
        <taxon>Capsicum</taxon>
    </lineage>
</organism>
<dbReference type="GO" id="GO:0012505">
    <property type="term" value="C:endomembrane system"/>
    <property type="evidence" value="ECO:0007669"/>
    <property type="project" value="UniProtKB-SubCell"/>
</dbReference>
<dbReference type="SUPFAM" id="SSF53335">
    <property type="entry name" value="S-adenosyl-L-methionine-dependent methyltransferases"/>
    <property type="match status" value="1"/>
</dbReference>
<reference evidence="8 9" key="2">
    <citation type="journal article" date="2017" name="Genome Biol.">
        <title>New reference genome sequences of hot pepper reveal the massive evolution of plant disease-resistance genes by retroduplication.</title>
        <authorList>
            <person name="Kim S."/>
            <person name="Park J."/>
            <person name="Yeom S.I."/>
            <person name="Kim Y.M."/>
            <person name="Seo E."/>
            <person name="Kim K.T."/>
            <person name="Kim M.S."/>
            <person name="Lee J.M."/>
            <person name="Cheong K."/>
            <person name="Shin H.S."/>
            <person name="Kim S.B."/>
            <person name="Han K."/>
            <person name="Lee J."/>
            <person name="Park M."/>
            <person name="Lee H.A."/>
            <person name="Lee H.Y."/>
            <person name="Lee Y."/>
            <person name="Oh S."/>
            <person name="Lee J.H."/>
            <person name="Choi E."/>
            <person name="Choi E."/>
            <person name="Lee S.E."/>
            <person name="Jeon J."/>
            <person name="Kim H."/>
            <person name="Choi G."/>
            <person name="Song H."/>
            <person name="Lee J."/>
            <person name="Lee S.C."/>
            <person name="Kwon J.K."/>
            <person name="Lee H.Y."/>
            <person name="Koo N."/>
            <person name="Hong Y."/>
            <person name="Kim R.W."/>
            <person name="Kang W.H."/>
            <person name="Huh J.H."/>
            <person name="Kang B.C."/>
            <person name="Yang T.J."/>
            <person name="Lee Y.H."/>
            <person name="Bennetzen J.L."/>
            <person name="Choi D."/>
        </authorList>
    </citation>
    <scope>NUCLEOTIDE SEQUENCE [LARGE SCALE GENOMIC DNA]</scope>
    <source>
        <strain evidence="9">cv. CM334</strain>
    </source>
</reference>
<protein>
    <recommendedName>
        <fullName evidence="7">Methyltransferase</fullName>
        <ecNumber evidence="7">2.1.1.-</ecNumber>
    </recommendedName>
</protein>
<proteinExistence type="inferred from homology"/>
<evidence type="ECO:0000313" key="8">
    <source>
        <dbReference type="EMBL" id="PHT78461.1"/>
    </source>
</evidence>
<dbReference type="Gramene" id="PHT78461">
    <property type="protein sequence ID" value="PHT78461"/>
    <property type="gene ID" value="T459_16513"/>
</dbReference>
<gene>
    <name evidence="8" type="ORF">T459_16513</name>
</gene>
<evidence type="ECO:0000256" key="3">
    <source>
        <dbReference type="ARBA" id="ARBA00022603"/>
    </source>
</evidence>
<keyword evidence="7" id="KW-0808">Transferase</keyword>
<evidence type="ECO:0000256" key="5">
    <source>
        <dbReference type="ARBA" id="ARBA00023180"/>
    </source>
</evidence>
<evidence type="ECO:0000256" key="1">
    <source>
        <dbReference type="ARBA" id="ARBA00004606"/>
    </source>
</evidence>
<comment type="caution">
    <text evidence="8">The sequence shown here is derived from an EMBL/GenBank/DDBJ whole genome shotgun (WGS) entry which is preliminary data.</text>
</comment>
<evidence type="ECO:0000313" key="9">
    <source>
        <dbReference type="Proteomes" id="UP000222542"/>
    </source>
</evidence>
<dbReference type="InterPro" id="IPR029063">
    <property type="entry name" value="SAM-dependent_MTases_sf"/>
</dbReference>
<dbReference type="AlphaFoldDB" id="A0A2G2Z986"/>
<name>A0A2G2Z986_CAPAN</name>
<dbReference type="GO" id="GO:0008168">
    <property type="term" value="F:methyltransferase activity"/>
    <property type="evidence" value="ECO:0007669"/>
    <property type="project" value="UniProtKB-UniRule"/>
</dbReference>
<evidence type="ECO:0000256" key="6">
    <source>
        <dbReference type="ARBA" id="ARBA00037847"/>
    </source>
</evidence>
<dbReference type="STRING" id="4072.A0A2G2Z986"/>